<feature type="compositionally biased region" description="Low complexity" evidence="2">
    <location>
        <begin position="165"/>
        <end position="184"/>
    </location>
</feature>
<feature type="coiled-coil region" evidence="1">
    <location>
        <begin position="257"/>
        <end position="351"/>
    </location>
</feature>
<keyword evidence="1" id="KW-0175">Coiled coil</keyword>
<evidence type="ECO:0000313" key="3">
    <source>
        <dbReference type="EMBL" id="KJA26783.1"/>
    </source>
</evidence>
<gene>
    <name evidence="3" type="ORF">HYPSUDRAFT_110692</name>
</gene>
<feature type="non-terminal residue" evidence="3">
    <location>
        <position position="368"/>
    </location>
</feature>
<sequence>SESNWHAIRPWAPSLSLAVREITSVSATFILSCGETDPSLATIGLAAAEGEAEGHEELAPPKNSVVADALARGLSVNVNGSAWPRAFIRIDDQLDEAVIIIYALMPGRQYDIELGLAPAGQPSTTIRKQVTTEGMLLSCRKSKSSTHICADDSEHDTSEIHTDQDSPSLTSSDTPSTSPSDTVPGTPPPQITLEDRLGQVQQTLAAVTSERETLLASLKSARRDAQKADSALRSEIDTLKRTSEKNTATELRGKQKIRALQEAVKRAQNAATETDEQADEVKRCEPDLHALQQAKELEHTKIKQEAERVRKEREDLEEKERKRLDAMRAELASLNSKLEKLSGKREKLETNLIPDLEDKLKDVEAEIE</sequence>
<protein>
    <submittedName>
        <fullName evidence="3">Uncharacterized protein</fullName>
    </submittedName>
</protein>
<accession>A0A0D2MS22</accession>
<dbReference type="OMA" id="HSIRPWI"/>
<feature type="compositionally biased region" description="Basic and acidic residues" evidence="2">
    <location>
        <begin position="149"/>
        <end position="164"/>
    </location>
</feature>
<keyword evidence="4" id="KW-1185">Reference proteome</keyword>
<dbReference type="EMBL" id="KN817526">
    <property type="protein sequence ID" value="KJA26783.1"/>
    <property type="molecule type" value="Genomic_DNA"/>
</dbReference>
<dbReference type="OrthoDB" id="2596255at2759"/>
<feature type="non-terminal residue" evidence="3">
    <location>
        <position position="1"/>
    </location>
</feature>
<name>A0A0D2MS22_HYPSF</name>
<feature type="region of interest" description="Disordered" evidence="2">
    <location>
        <begin position="149"/>
        <end position="190"/>
    </location>
</feature>
<proteinExistence type="predicted"/>
<reference evidence="4" key="1">
    <citation type="submission" date="2014-04" db="EMBL/GenBank/DDBJ databases">
        <title>Evolutionary Origins and Diversification of the Mycorrhizal Mutualists.</title>
        <authorList>
            <consortium name="DOE Joint Genome Institute"/>
            <consortium name="Mycorrhizal Genomics Consortium"/>
            <person name="Kohler A."/>
            <person name="Kuo A."/>
            <person name="Nagy L.G."/>
            <person name="Floudas D."/>
            <person name="Copeland A."/>
            <person name="Barry K.W."/>
            <person name="Cichocki N."/>
            <person name="Veneault-Fourrey C."/>
            <person name="LaButti K."/>
            <person name="Lindquist E.A."/>
            <person name="Lipzen A."/>
            <person name="Lundell T."/>
            <person name="Morin E."/>
            <person name="Murat C."/>
            <person name="Riley R."/>
            <person name="Ohm R."/>
            <person name="Sun H."/>
            <person name="Tunlid A."/>
            <person name="Henrissat B."/>
            <person name="Grigoriev I.V."/>
            <person name="Hibbett D.S."/>
            <person name="Martin F."/>
        </authorList>
    </citation>
    <scope>NUCLEOTIDE SEQUENCE [LARGE SCALE GENOMIC DNA]</scope>
    <source>
        <strain evidence="4">FD-334 SS-4</strain>
    </source>
</reference>
<organism evidence="3 4">
    <name type="scientific">Hypholoma sublateritium (strain FD-334 SS-4)</name>
    <dbReference type="NCBI Taxonomy" id="945553"/>
    <lineage>
        <taxon>Eukaryota</taxon>
        <taxon>Fungi</taxon>
        <taxon>Dikarya</taxon>
        <taxon>Basidiomycota</taxon>
        <taxon>Agaricomycotina</taxon>
        <taxon>Agaricomycetes</taxon>
        <taxon>Agaricomycetidae</taxon>
        <taxon>Agaricales</taxon>
        <taxon>Agaricineae</taxon>
        <taxon>Strophariaceae</taxon>
        <taxon>Hypholoma</taxon>
    </lineage>
</organism>
<dbReference type="STRING" id="945553.A0A0D2MS22"/>
<evidence type="ECO:0000256" key="1">
    <source>
        <dbReference type="SAM" id="Coils"/>
    </source>
</evidence>
<evidence type="ECO:0000256" key="2">
    <source>
        <dbReference type="SAM" id="MobiDB-lite"/>
    </source>
</evidence>
<dbReference type="AlphaFoldDB" id="A0A0D2MS22"/>
<dbReference type="Proteomes" id="UP000054270">
    <property type="component" value="Unassembled WGS sequence"/>
</dbReference>
<evidence type="ECO:0000313" key="4">
    <source>
        <dbReference type="Proteomes" id="UP000054270"/>
    </source>
</evidence>